<dbReference type="AlphaFoldDB" id="A0AAD6RG86"/>
<keyword evidence="2" id="KW-1185">Reference proteome</keyword>
<gene>
    <name evidence="1" type="ORF">NC653_007192</name>
</gene>
<accession>A0AAD6RG86</accession>
<evidence type="ECO:0000313" key="1">
    <source>
        <dbReference type="EMBL" id="KAJ7008445.1"/>
    </source>
</evidence>
<dbReference type="Proteomes" id="UP001164929">
    <property type="component" value="Chromosome 2"/>
</dbReference>
<evidence type="ECO:0000313" key="2">
    <source>
        <dbReference type="Proteomes" id="UP001164929"/>
    </source>
</evidence>
<comment type="caution">
    <text evidence="1">The sequence shown here is derived from an EMBL/GenBank/DDBJ whole genome shotgun (WGS) entry which is preliminary data.</text>
</comment>
<name>A0AAD6RG86_9ROSI</name>
<organism evidence="1 2">
    <name type="scientific">Populus alba x Populus x berolinensis</name>
    <dbReference type="NCBI Taxonomy" id="444605"/>
    <lineage>
        <taxon>Eukaryota</taxon>
        <taxon>Viridiplantae</taxon>
        <taxon>Streptophyta</taxon>
        <taxon>Embryophyta</taxon>
        <taxon>Tracheophyta</taxon>
        <taxon>Spermatophyta</taxon>
        <taxon>Magnoliopsida</taxon>
        <taxon>eudicotyledons</taxon>
        <taxon>Gunneridae</taxon>
        <taxon>Pentapetalae</taxon>
        <taxon>rosids</taxon>
        <taxon>fabids</taxon>
        <taxon>Malpighiales</taxon>
        <taxon>Salicaceae</taxon>
        <taxon>Saliceae</taxon>
        <taxon>Populus</taxon>
    </lineage>
</organism>
<proteinExistence type="predicted"/>
<reference evidence="1" key="1">
    <citation type="journal article" date="2023" name="Mol. Ecol. Resour.">
        <title>Chromosome-level genome assembly of a triploid poplar Populus alba 'Berolinensis'.</title>
        <authorList>
            <person name="Chen S."/>
            <person name="Yu Y."/>
            <person name="Wang X."/>
            <person name="Wang S."/>
            <person name="Zhang T."/>
            <person name="Zhou Y."/>
            <person name="He R."/>
            <person name="Meng N."/>
            <person name="Wang Y."/>
            <person name="Liu W."/>
            <person name="Liu Z."/>
            <person name="Liu J."/>
            <person name="Guo Q."/>
            <person name="Huang H."/>
            <person name="Sederoff R.R."/>
            <person name="Wang G."/>
            <person name="Qu G."/>
            <person name="Chen S."/>
        </authorList>
    </citation>
    <scope>NUCLEOTIDE SEQUENCE</scope>
    <source>
        <strain evidence="1">SC-2020</strain>
    </source>
</reference>
<protein>
    <submittedName>
        <fullName evidence="1">Uncharacterized protein</fullName>
    </submittedName>
</protein>
<dbReference type="EMBL" id="JAQIZT010000002">
    <property type="protein sequence ID" value="KAJ7008445.1"/>
    <property type="molecule type" value="Genomic_DNA"/>
</dbReference>
<sequence length="58" mass="6567">MAMEERKKIPVAGGLMMWMTNVSVNYWSACHPSFQGLAMNTLSRLMTIALFPTLVDFK</sequence>